<dbReference type="Gene3D" id="1.25.40.20">
    <property type="entry name" value="Ankyrin repeat-containing domain"/>
    <property type="match status" value="1"/>
</dbReference>
<evidence type="ECO:0000256" key="1">
    <source>
        <dbReference type="SAM" id="MobiDB-lite"/>
    </source>
</evidence>
<sequence>MNFSRLKKESHSGEVSSGVNSSGSESGMSGLFSLDTTSNGPTPVPVLFGFVQNHKWRNLKRALRKKKGARLCSERDSSGLYLLGIALGYGAPLDIIRLIVSVDPAQLNAVDDFGANALHIGCLNGAPFDIIKYLLRNGTTNLISDPDSDNRVPLHHAVECLCRNEIDFSEGVKVIVSLCEVAPTLIHHQDQRGDTPIDLVQIASQTIPSEGDTSYGQRLRWLYGFVREISIQVYKRRKSAWEEAGHEKVCCSDESYTSGERDDEELRNFGKKIKNKSVGTGTTAMDSMTLSEEL</sequence>
<dbReference type="InterPro" id="IPR036770">
    <property type="entry name" value="Ankyrin_rpt-contain_sf"/>
</dbReference>
<feature type="compositionally biased region" description="Low complexity" evidence="1">
    <location>
        <begin position="13"/>
        <end position="30"/>
    </location>
</feature>
<reference evidence="2" key="1">
    <citation type="submission" date="2021-01" db="EMBL/GenBank/DDBJ databases">
        <authorList>
            <person name="Corre E."/>
            <person name="Pelletier E."/>
            <person name="Niang G."/>
            <person name="Scheremetjew M."/>
            <person name="Finn R."/>
            <person name="Kale V."/>
            <person name="Holt S."/>
            <person name="Cochrane G."/>
            <person name="Meng A."/>
            <person name="Brown T."/>
            <person name="Cohen L."/>
        </authorList>
    </citation>
    <scope>NUCLEOTIDE SEQUENCE</scope>
    <source>
        <strain evidence="2">MM31A-1</strain>
    </source>
</reference>
<dbReference type="Pfam" id="PF12796">
    <property type="entry name" value="Ank_2"/>
    <property type="match status" value="1"/>
</dbReference>
<feature type="region of interest" description="Disordered" evidence="1">
    <location>
        <begin position="1"/>
        <end position="34"/>
    </location>
</feature>
<accession>A0A7S3V577</accession>
<gene>
    <name evidence="2" type="ORF">CDEB00056_LOCUS2839</name>
</gene>
<protein>
    <submittedName>
        <fullName evidence="2">Uncharacterized protein</fullName>
    </submittedName>
</protein>
<dbReference type="SUPFAM" id="SSF48403">
    <property type="entry name" value="Ankyrin repeat"/>
    <property type="match status" value="1"/>
</dbReference>
<dbReference type="EMBL" id="HBIO01004132">
    <property type="protein sequence ID" value="CAE0457998.1"/>
    <property type="molecule type" value="Transcribed_RNA"/>
</dbReference>
<name>A0A7S3V577_9STRA</name>
<dbReference type="AlphaFoldDB" id="A0A7S3V577"/>
<organism evidence="2">
    <name type="scientific">Chaetoceros debilis</name>
    <dbReference type="NCBI Taxonomy" id="122233"/>
    <lineage>
        <taxon>Eukaryota</taxon>
        <taxon>Sar</taxon>
        <taxon>Stramenopiles</taxon>
        <taxon>Ochrophyta</taxon>
        <taxon>Bacillariophyta</taxon>
        <taxon>Coscinodiscophyceae</taxon>
        <taxon>Chaetocerotophycidae</taxon>
        <taxon>Chaetocerotales</taxon>
        <taxon>Chaetocerotaceae</taxon>
        <taxon>Chaetoceros</taxon>
    </lineage>
</organism>
<feature type="compositionally biased region" description="Basic and acidic residues" evidence="1">
    <location>
        <begin position="1"/>
        <end position="12"/>
    </location>
</feature>
<evidence type="ECO:0000313" key="2">
    <source>
        <dbReference type="EMBL" id="CAE0457998.1"/>
    </source>
</evidence>
<dbReference type="InterPro" id="IPR002110">
    <property type="entry name" value="Ankyrin_rpt"/>
</dbReference>
<proteinExistence type="predicted"/>